<keyword evidence="3 5" id="KW-1133">Transmembrane helix</keyword>
<dbReference type="SUPFAM" id="SSF81321">
    <property type="entry name" value="Family A G protein-coupled receptor-like"/>
    <property type="match status" value="1"/>
</dbReference>
<keyword evidence="4 5" id="KW-0472">Membrane</keyword>
<proteinExistence type="predicted"/>
<comment type="subcellular location">
    <subcellularLocation>
        <location evidence="1">Membrane</location>
    </subcellularLocation>
</comment>
<feature type="non-terminal residue" evidence="7">
    <location>
        <position position="1"/>
    </location>
</feature>
<evidence type="ECO:0000313" key="8">
    <source>
        <dbReference type="Proteomes" id="UP001497623"/>
    </source>
</evidence>
<feature type="transmembrane region" description="Helical" evidence="5">
    <location>
        <begin position="81"/>
        <end position="105"/>
    </location>
</feature>
<evidence type="ECO:0000256" key="3">
    <source>
        <dbReference type="ARBA" id="ARBA00022989"/>
    </source>
</evidence>
<dbReference type="PROSITE" id="PS50262">
    <property type="entry name" value="G_PROTEIN_RECEP_F1_2"/>
    <property type="match status" value="1"/>
</dbReference>
<name>A0AAV2Q9Z3_MEGNR</name>
<dbReference type="Proteomes" id="UP001497623">
    <property type="component" value="Unassembled WGS sequence"/>
</dbReference>
<comment type="caution">
    <text evidence="7">The sequence shown here is derived from an EMBL/GenBank/DDBJ whole genome shotgun (WGS) entry which is preliminary data.</text>
</comment>
<evidence type="ECO:0000256" key="5">
    <source>
        <dbReference type="SAM" id="Phobius"/>
    </source>
</evidence>
<feature type="transmembrane region" description="Helical" evidence="5">
    <location>
        <begin position="28"/>
        <end position="50"/>
    </location>
</feature>
<sequence>TGKCDYKPKTFLISTCTNGLHNLPSHRVVFYVCSLIPCIFIPIGYFLILYQIHLSGQQVERTGTRQTQTTIALRKSQSTKVILRLLFVSIICISPICIFNIVQIVTCFNNPLRG</sequence>
<accession>A0AAV2Q9Z3</accession>
<evidence type="ECO:0000256" key="4">
    <source>
        <dbReference type="ARBA" id="ARBA00023136"/>
    </source>
</evidence>
<dbReference type="AlphaFoldDB" id="A0AAV2Q9Z3"/>
<keyword evidence="2 5" id="KW-0812">Transmembrane</keyword>
<evidence type="ECO:0000313" key="7">
    <source>
        <dbReference type="EMBL" id="CAL4077445.1"/>
    </source>
</evidence>
<evidence type="ECO:0000256" key="1">
    <source>
        <dbReference type="ARBA" id="ARBA00004370"/>
    </source>
</evidence>
<dbReference type="InterPro" id="IPR017452">
    <property type="entry name" value="GPCR_Rhodpsn_7TM"/>
</dbReference>
<gene>
    <name evidence="7" type="ORF">MNOR_LOCUS10404</name>
</gene>
<dbReference type="Gene3D" id="1.20.1070.10">
    <property type="entry name" value="Rhodopsin 7-helix transmembrane proteins"/>
    <property type="match status" value="1"/>
</dbReference>
<protein>
    <recommendedName>
        <fullName evidence="6">G-protein coupled receptors family 1 profile domain-containing protein</fullName>
    </recommendedName>
</protein>
<organism evidence="7 8">
    <name type="scientific">Meganyctiphanes norvegica</name>
    <name type="common">Northern krill</name>
    <name type="synonym">Thysanopoda norvegica</name>
    <dbReference type="NCBI Taxonomy" id="48144"/>
    <lineage>
        <taxon>Eukaryota</taxon>
        <taxon>Metazoa</taxon>
        <taxon>Ecdysozoa</taxon>
        <taxon>Arthropoda</taxon>
        <taxon>Crustacea</taxon>
        <taxon>Multicrustacea</taxon>
        <taxon>Malacostraca</taxon>
        <taxon>Eumalacostraca</taxon>
        <taxon>Eucarida</taxon>
        <taxon>Euphausiacea</taxon>
        <taxon>Euphausiidae</taxon>
        <taxon>Meganyctiphanes</taxon>
    </lineage>
</organism>
<dbReference type="EMBL" id="CAXKWB010005238">
    <property type="protein sequence ID" value="CAL4077445.1"/>
    <property type="molecule type" value="Genomic_DNA"/>
</dbReference>
<reference evidence="7 8" key="1">
    <citation type="submission" date="2024-05" db="EMBL/GenBank/DDBJ databases">
        <authorList>
            <person name="Wallberg A."/>
        </authorList>
    </citation>
    <scope>NUCLEOTIDE SEQUENCE [LARGE SCALE GENOMIC DNA]</scope>
</reference>
<dbReference type="GO" id="GO:0016020">
    <property type="term" value="C:membrane"/>
    <property type="evidence" value="ECO:0007669"/>
    <property type="project" value="UniProtKB-SubCell"/>
</dbReference>
<keyword evidence="8" id="KW-1185">Reference proteome</keyword>
<feature type="domain" description="G-protein coupled receptors family 1 profile" evidence="6">
    <location>
        <begin position="1"/>
        <end position="114"/>
    </location>
</feature>
<evidence type="ECO:0000259" key="6">
    <source>
        <dbReference type="PROSITE" id="PS50262"/>
    </source>
</evidence>
<feature type="non-terminal residue" evidence="7">
    <location>
        <position position="114"/>
    </location>
</feature>
<evidence type="ECO:0000256" key="2">
    <source>
        <dbReference type="ARBA" id="ARBA00022692"/>
    </source>
</evidence>